<protein>
    <submittedName>
        <fullName evidence="1">Uncharacterized protein</fullName>
    </submittedName>
</protein>
<dbReference type="InterPro" id="IPR038690">
    <property type="entry name" value="NusG_2_sf"/>
</dbReference>
<dbReference type="Proteomes" id="UP000199042">
    <property type="component" value="Unassembled WGS sequence"/>
</dbReference>
<dbReference type="AlphaFoldDB" id="A0A143ZAT4"/>
<keyword evidence="2" id="KW-1185">Reference proteome</keyword>
<dbReference type="EMBL" id="FNQH01000015">
    <property type="protein sequence ID" value="SEA97395.1"/>
    <property type="molecule type" value="Genomic_DNA"/>
</dbReference>
<reference evidence="1 2" key="1">
    <citation type="submission" date="2016-10" db="EMBL/GenBank/DDBJ databases">
        <authorList>
            <person name="Varghese N."/>
            <person name="Submissions S."/>
        </authorList>
    </citation>
    <scope>NUCLEOTIDE SEQUENCE [LARGE SCALE GENOMIC DNA]</scope>
    <source>
        <strain evidence="1 2">DSM 14526</strain>
    </source>
</reference>
<dbReference type="Gene3D" id="2.60.320.10">
    <property type="entry name" value="N-utilization substance G protein NusG, insert domain"/>
    <property type="match status" value="1"/>
</dbReference>
<evidence type="ECO:0000313" key="1">
    <source>
        <dbReference type="EMBL" id="SEA97395.1"/>
    </source>
</evidence>
<evidence type="ECO:0000313" key="2">
    <source>
        <dbReference type="Proteomes" id="UP000199042"/>
    </source>
</evidence>
<dbReference type="Pfam" id="PF07009">
    <property type="entry name" value="NusG_II"/>
    <property type="match status" value="1"/>
</dbReference>
<name>A0A143ZAT4_9LACT</name>
<gene>
    <name evidence="1" type="ORF">SAMN04488525_1154</name>
</gene>
<accession>A0A143ZAT4</accession>
<comment type="caution">
    <text evidence="1">The sequence shown here is derived from an EMBL/GenBank/DDBJ whole genome shotgun (WGS) entry which is preliminary data.</text>
</comment>
<proteinExistence type="predicted"/>
<dbReference type="RefSeq" id="WP_370684631.1">
    <property type="nucleotide sequence ID" value="NZ_FJNA01000004.1"/>
</dbReference>
<sequence>MIKKYRRMVKPFDIIIVSFLFVLSFLPTMIFAVETAHIEKSKLYAVISFNGEEVDRFLLTGNEKQRLITYYPAPGKYNIIEIDGERIRDKSDNSPQQIAVRTGWIQSLGQTSLNLPHRMLIEIVSDNPTEAEIDVLAR</sequence>
<organism evidence="1 2">
    <name type="scientific">Trichococcus collinsii</name>
    <dbReference type="NCBI Taxonomy" id="157076"/>
    <lineage>
        <taxon>Bacteria</taxon>
        <taxon>Bacillati</taxon>
        <taxon>Bacillota</taxon>
        <taxon>Bacilli</taxon>
        <taxon>Lactobacillales</taxon>
        <taxon>Carnobacteriaceae</taxon>
        <taxon>Trichococcus</taxon>
    </lineage>
</organism>